<name>A0A8J2Z460_9GAMM</name>
<dbReference type="InterPro" id="IPR001254">
    <property type="entry name" value="Trypsin_dom"/>
</dbReference>
<keyword evidence="5" id="KW-1185">Reference proteome</keyword>
<dbReference type="Pfam" id="PF00089">
    <property type="entry name" value="Trypsin"/>
    <property type="match status" value="1"/>
</dbReference>
<dbReference type="InterPro" id="IPR018114">
    <property type="entry name" value="TRYPSIN_HIS"/>
</dbReference>
<keyword evidence="1" id="KW-0378">Hydrolase</keyword>
<dbReference type="Gene3D" id="2.40.10.10">
    <property type="entry name" value="Trypsin-like serine proteases"/>
    <property type="match status" value="1"/>
</dbReference>
<feature type="chain" id="PRO_5035271155" description="Peptidase S1 domain-containing protein" evidence="2">
    <location>
        <begin position="20"/>
        <end position="541"/>
    </location>
</feature>
<dbReference type="AlphaFoldDB" id="A0A8J2Z460"/>
<dbReference type="InterPro" id="IPR033116">
    <property type="entry name" value="TRYPSIN_SER"/>
</dbReference>
<evidence type="ECO:0000259" key="3">
    <source>
        <dbReference type="PROSITE" id="PS50240"/>
    </source>
</evidence>
<feature type="signal peptide" evidence="2">
    <location>
        <begin position="1"/>
        <end position="19"/>
    </location>
</feature>
<dbReference type="GO" id="GO:0004252">
    <property type="term" value="F:serine-type endopeptidase activity"/>
    <property type="evidence" value="ECO:0007669"/>
    <property type="project" value="InterPro"/>
</dbReference>
<reference evidence="4" key="1">
    <citation type="journal article" date="2014" name="Int. J. Syst. Evol. Microbiol.">
        <title>Complete genome sequence of Corynebacterium casei LMG S-19264T (=DSM 44701T), isolated from a smear-ripened cheese.</title>
        <authorList>
            <consortium name="US DOE Joint Genome Institute (JGI-PGF)"/>
            <person name="Walter F."/>
            <person name="Albersmeier A."/>
            <person name="Kalinowski J."/>
            <person name="Ruckert C."/>
        </authorList>
    </citation>
    <scope>NUCLEOTIDE SEQUENCE</scope>
    <source>
        <strain evidence="4">CGMCC 1.15758</strain>
    </source>
</reference>
<dbReference type="Proteomes" id="UP000636949">
    <property type="component" value="Unassembled WGS sequence"/>
</dbReference>
<evidence type="ECO:0000313" key="5">
    <source>
        <dbReference type="Proteomes" id="UP000636949"/>
    </source>
</evidence>
<feature type="domain" description="Peptidase S1" evidence="3">
    <location>
        <begin position="19"/>
        <end position="275"/>
    </location>
</feature>
<comment type="caution">
    <text evidence="4">The sequence shown here is derived from an EMBL/GenBank/DDBJ whole genome shotgun (WGS) entry which is preliminary data.</text>
</comment>
<dbReference type="InterPro" id="IPR043504">
    <property type="entry name" value="Peptidase_S1_PA_chymotrypsin"/>
</dbReference>
<keyword evidence="1" id="KW-0720">Serine protease</keyword>
<reference evidence="4" key="2">
    <citation type="submission" date="2020-09" db="EMBL/GenBank/DDBJ databases">
        <authorList>
            <person name="Sun Q."/>
            <person name="Zhou Y."/>
        </authorList>
    </citation>
    <scope>NUCLEOTIDE SEQUENCE</scope>
    <source>
        <strain evidence="4">CGMCC 1.15758</strain>
    </source>
</reference>
<gene>
    <name evidence="4" type="ORF">GCM10010995_12050</name>
</gene>
<dbReference type="GO" id="GO:0006508">
    <property type="term" value="P:proteolysis"/>
    <property type="evidence" value="ECO:0007669"/>
    <property type="project" value="UniProtKB-KW"/>
</dbReference>
<dbReference type="EMBL" id="BMJS01000010">
    <property type="protein sequence ID" value="GGF96402.1"/>
    <property type="molecule type" value="Genomic_DNA"/>
</dbReference>
<dbReference type="PROSITE" id="PS00134">
    <property type="entry name" value="TRYPSIN_HIS"/>
    <property type="match status" value="1"/>
</dbReference>
<sequence>MKKLSLLSCALSFPVLSFALTGTGVKKVEENTKAWAVEVYTMLPSTLLGTCSGSFISKHAILTASHCLRSDNHPDQVIDDYKIYYPNSDNPGAYFMISTYYADPTQSYDLSSKWSNYSTEKNDDVGIIFIPTEDQLKNMVHYSPYTVRYSSDGSSIYGQSALDKFLLSLSKQESIGLSSYFYDTNLSQGDNTMQLGHSSSDSSSAQGLWQVINPVVYASPNSVEVSQVNGSSQPGDSGSALLIGKDYDKLSAVTHSSGDFARISNKLSWIKYELMKRFPTQNDAQQFVDDSAATYALPGTMKLISFYNTIDKKTYLLYGPYYISIDFNNKTVSDVGYTHDLFKGILDKMITHIYQGENYLLIHTTDPKSNKPVNYIYNEKTHEITSSLIDYPDIVTNSNDERPQYNHSDVTFSYPLGSIYVSVDMTDSCNNSSINVSDYTYDGNNFSIKSNQDYVLNLALKSFLGSHTTNCAIIDDQMVNFGNENYVYYIQSNGRYTKIDLRNASIESDGQTLSSLFKGFTFPNKEEVGDIYNLYSFFNQK</sequence>
<dbReference type="OrthoDB" id="236686at2"/>
<keyword evidence="2" id="KW-0732">Signal</keyword>
<evidence type="ECO:0000313" key="4">
    <source>
        <dbReference type="EMBL" id="GGF96402.1"/>
    </source>
</evidence>
<dbReference type="PROSITE" id="PS00135">
    <property type="entry name" value="TRYPSIN_SER"/>
    <property type="match status" value="1"/>
</dbReference>
<evidence type="ECO:0000256" key="2">
    <source>
        <dbReference type="SAM" id="SignalP"/>
    </source>
</evidence>
<dbReference type="PROSITE" id="PS50240">
    <property type="entry name" value="TRYPSIN_DOM"/>
    <property type="match status" value="1"/>
</dbReference>
<accession>A0A8J2Z460</accession>
<keyword evidence="1" id="KW-0645">Protease</keyword>
<evidence type="ECO:0000256" key="1">
    <source>
        <dbReference type="RuleBase" id="RU363034"/>
    </source>
</evidence>
<dbReference type="RefSeq" id="WP_157968231.1">
    <property type="nucleotide sequence ID" value="NZ_BMJS01000010.1"/>
</dbReference>
<protein>
    <recommendedName>
        <fullName evidence="3">Peptidase S1 domain-containing protein</fullName>
    </recommendedName>
</protein>
<dbReference type="SUPFAM" id="SSF50494">
    <property type="entry name" value="Trypsin-like serine proteases"/>
    <property type="match status" value="1"/>
</dbReference>
<proteinExistence type="predicted"/>
<organism evidence="4 5">
    <name type="scientific">Cysteiniphilum litorale</name>
    <dbReference type="NCBI Taxonomy" id="2056700"/>
    <lineage>
        <taxon>Bacteria</taxon>
        <taxon>Pseudomonadati</taxon>
        <taxon>Pseudomonadota</taxon>
        <taxon>Gammaproteobacteria</taxon>
        <taxon>Thiotrichales</taxon>
        <taxon>Fastidiosibacteraceae</taxon>
        <taxon>Cysteiniphilum</taxon>
    </lineage>
</organism>
<dbReference type="InterPro" id="IPR009003">
    <property type="entry name" value="Peptidase_S1_PA"/>
</dbReference>